<feature type="binding site" evidence="12">
    <location>
        <position position="223"/>
    </location>
    <ligand>
        <name>D-ribose 5-phosphate</name>
        <dbReference type="ChEBI" id="CHEBI:78346"/>
    </ligand>
</feature>
<comment type="pathway">
    <text evidence="1 12">Metabolic intermediate biosynthesis; 5-phospho-alpha-D-ribose 1-diphosphate biosynthesis; 5-phospho-alpha-D-ribose 1-diphosphate from D-ribose 5-phosphate (route I): step 1/1.</text>
</comment>
<dbReference type="GO" id="GO:0016301">
    <property type="term" value="F:kinase activity"/>
    <property type="evidence" value="ECO:0007669"/>
    <property type="project" value="UniProtKB-KW"/>
</dbReference>
<protein>
    <recommendedName>
        <fullName evidence="12">Ribose-phosphate pyrophosphokinase</fullName>
        <shortName evidence="12">RPPK</shortName>
        <ecNumber evidence="12">2.7.6.1</ecNumber>
    </recommendedName>
    <alternativeName>
        <fullName evidence="12">5-phospho-D-ribosyl alpha-1-diphosphate synthase</fullName>
    </alternativeName>
    <alternativeName>
        <fullName evidence="12">Phosphoribosyl diphosphate synthase</fullName>
    </alternativeName>
    <alternativeName>
        <fullName evidence="12">Phosphoribosyl pyrophosphate synthase</fullName>
        <shortName evidence="12">P-Rib-PP synthase</shortName>
        <shortName evidence="12">PRPP synthase</shortName>
        <shortName evidence="12">PRPPase</shortName>
    </alternativeName>
</protein>
<comment type="catalytic activity">
    <reaction evidence="9 12">
        <text>D-ribose 5-phosphate + ATP = 5-phospho-alpha-D-ribose 1-diphosphate + AMP + H(+)</text>
        <dbReference type="Rhea" id="RHEA:15609"/>
        <dbReference type="ChEBI" id="CHEBI:15378"/>
        <dbReference type="ChEBI" id="CHEBI:30616"/>
        <dbReference type="ChEBI" id="CHEBI:58017"/>
        <dbReference type="ChEBI" id="CHEBI:78346"/>
        <dbReference type="ChEBI" id="CHEBI:456215"/>
        <dbReference type="EC" id="2.7.6.1"/>
    </reaction>
</comment>
<dbReference type="GO" id="GO:0004749">
    <property type="term" value="F:ribose phosphate diphosphokinase activity"/>
    <property type="evidence" value="ECO:0007669"/>
    <property type="project" value="UniProtKB-UniRule"/>
</dbReference>
<dbReference type="EMBL" id="BGZN01000001">
    <property type="protein sequence ID" value="GBR72583.1"/>
    <property type="molecule type" value="Genomic_DNA"/>
</dbReference>
<evidence type="ECO:0000259" key="13">
    <source>
        <dbReference type="Pfam" id="PF13793"/>
    </source>
</evidence>
<dbReference type="PROSITE" id="PS00114">
    <property type="entry name" value="PRPP_SYNTHASE"/>
    <property type="match status" value="1"/>
</dbReference>
<keyword evidence="3 12" id="KW-0479">Metal-binding</keyword>
<evidence type="ECO:0000256" key="4">
    <source>
        <dbReference type="ARBA" id="ARBA00022727"/>
    </source>
</evidence>
<evidence type="ECO:0000256" key="5">
    <source>
        <dbReference type="ARBA" id="ARBA00022741"/>
    </source>
</evidence>
<keyword evidence="7 12" id="KW-0067">ATP-binding</keyword>
<dbReference type="CDD" id="cd06223">
    <property type="entry name" value="PRTases_typeI"/>
    <property type="match status" value="1"/>
</dbReference>
<sequence length="317" mass="35083">MSNGELRVFPLSSHPEMADKISDLLGIARGQIKRSRFSCGELYTRILENIRGHEVYLVQTSTADVNNDVMELLIAIDSCKRASASSINVIIPHFPYSRQDKKSASREPITGRLIANLLEAAGIDRIITMDLHADQIQGFFNVPVDHLNSLVLFVKYFRNIVGEKNKDYVVVSPDTGRAKACKKLSDKLEVDLAILHKSRPEHNVSEILHVIGNVKGKKCILFDDIIDTAGSIQNAYNVLVSQGAREVYVAATHAVFSGPAAERLNSCALKEIVVTNTIPLAKEKEIKNLSSIDIAPLFAETVKRNHQHASISELYDI</sequence>
<dbReference type="GO" id="GO:0002189">
    <property type="term" value="C:ribose phosphate diphosphokinase complex"/>
    <property type="evidence" value="ECO:0007669"/>
    <property type="project" value="TreeGrafter"/>
</dbReference>
<dbReference type="Gene3D" id="3.40.50.2020">
    <property type="match status" value="2"/>
</dbReference>
<feature type="binding site" evidence="12">
    <location>
        <begin position="227"/>
        <end position="231"/>
    </location>
    <ligand>
        <name>D-ribose 5-phosphate</name>
        <dbReference type="ChEBI" id="CHEBI:78346"/>
    </ligand>
</feature>
<feature type="domain" description="Ribose-phosphate pyrophosphokinase N-terminal" evidence="13">
    <location>
        <begin position="7"/>
        <end position="122"/>
    </location>
</feature>
<dbReference type="InterPro" id="IPR029099">
    <property type="entry name" value="Pribosyltran_N"/>
</dbReference>
<dbReference type="PANTHER" id="PTHR10210">
    <property type="entry name" value="RIBOSE-PHOSPHATE DIPHOSPHOKINASE FAMILY MEMBER"/>
    <property type="match status" value="1"/>
</dbReference>
<accession>A0A388T8S7</accession>
<evidence type="ECO:0000256" key="10">
    <source>
        <dbReference type="ARBA" id="ARBA00054914"/>
    </source>
</evidence>
<evidence type="ECO:0000313" key="15">
    <source>
        <dbReference type="Proteomes" id="UP000269352"/>
    </source>
</evidence>
<proteinExistence type="inferred from homology"/>
<dbReference type="SMART" id="SM01400">
    <property type="entry name" value="Pribosyltran_N"/>
    <property type="match status" value="1"/>
</dbReference>
<comment type="caution">
    <text evidence="14">The sequence shown here is derived from an EMBL/GenBank/DDBJ whole genome shotgun (WGS) entry which is preliminary data.</text>
</comment>
<evidence type="ECO:0000256" key="9">
    <source>
        <dbReference type="ARBA" id="ARBA00049535"/>
    </source>
</evidence>
<name>A0A388T8S7_TERA1</name>
<dbReference type="InterPro" id="IPR037515">
    <property type="entry name" value="Rib-P_diPkinase_bac"/>
</dbReference>
<dbReference type="GO" id="GO:0009156">
    <property type="term" value="P:ribonucleoside monophosphate biosynthetic process"/>
    <property type="evidence" value="ECO:0007669"/>
    <property type="project" value="InterPro"/>
</dbReference>
<dbReference type="InterPro" id="IPR005946">
    <property type="entry name" value="Rib-P_diPkinase"/>
</dbReference>
<keyword evidence="6 12" id="KW-0418">Kinase</keyword>
<reference evidence="14 15" key="1">
    <citation type="journal article" date="2019" name="ISME J.">
        <title>Genome analyses of uncultured TG2/ZB3 bacteria in 'Margulisbacteria' specifically attached to ectosymbiotic spirochetes of protists in the termite gut.</title>
        <authorList>
            <person name="Utami Y.D."/>
            <person name="Kuwahara H."/>
            <person name="Igai K."/>
            <person name="Murakami T."/>
            <person name="Sugaya K."/>
            <person name="Morikawa T."/>
            <person name="Nagura Y."/>
            <person name="Yuki M."/>
            <person name="Deevong P."/>
            <person name="Inoue T."/>
            <person name="Kihara K."/>
            <person name="Lo N."/>
            <person name="Yamada A."/>
            <person name="Ohkuma M."/>
            <person name="Hongoh Y."/>
        </authorList>
    </citation>
    <scope>NUCLEOTIDE SEQUENCE [LARGE SCALE GENOMIC DNA]</scope>
    <source>
        <strain evidence="14">NkOx7-01</strain>
    </source>
</reference>
<evidence type="ECO:0000256" key="2">
    <source>
        <dbReference type="ARBA" id="ARBA00022679"/>
    </source>
</evidence>
<dbReference type="FunFam" id="3.40.50.2020:FF:000001">
    <property type="entry name" value="Ribose-phosphate pyrophosphokinase"/>
    <property type="match status" value="1"/>
</dbReference>
<gene>
    <name evidence="14" type="primary">prsA</name>
    <name evidence="12" type="synonym">prs</name>
    <name evidence="14" type="ORF">NO1_0091</name>
</gene>
<comment type="similarity">
    <text evidence="11 12">Belongs to the ribose-phosphate pyrophosphokinase family. Class I subfamily.</text>
</comment>
<evidence type="ECO:0000256" key="8">
    <source>
        <dbReference type="ARBA" id="ARBA00022842"/>
    </source>
</evidence>
<feature type="binding site" evidence="12">
    <location>
        <position position="132"/>
    </location>
    <ligand>
        <name>Mg(2+)</name>
        <dbReference type="ChEBI" id="CHEBI:18420"/>
    </ligand>
</feature>
<evidence type="ECO:0000256" key="12">
    <source>
        <dbReference type="HAMAP-Rule" id="MF_00583"/>
    </source>
</evidence>
<evidence type="ECO:0000256" key="11">
    <source>
        <dbReference type="ARBA" id="ARBA00061444"/>
    </source>
</evidence>
<dbReference type="UniPathway" id="UPA00087">
    <property type="reaction ID" value="UER00172"/>
</dbReference>
<keyword evidence="4 12" id="KW-0545">Nucleotide biosynthesis</keyword>
<dbReference type="HAMAP" id="MF_00583_B">
    <property type="entry name" value="RibP_PPkinase_B"/>
    <property type="match status" value="1"/>
</dbReference>
<keyword evidence="12" id="KW-0963">Cytoplasm</keyword>
<evidence type="ECO:0000256" key="7">
    <source>
        <dbReference type="ARBA" id="ARBA00022840"/>
    </source>
</evidence>
<dbReference type="GO" id="GO:0005524">
    <property type="term" value="F:ATP binding"/>
    <property type="evidence" value="ECO:0007669"/>
    <property type="project" value="UniProtKB-KW"/>
</dbReference>
<keyword evidence="2 12" id="KW-0808">Transferase</keyword>
<dbReference type="GO" id="GO:0005737">
    <property type="term" value="C:cytoplasm"/>
    <property type="evidence" value="ECO:0007669"/>
    <property type="project" value="UniProtKB-SubCell"/>
</dbReference>
<dbReference type="NCBIfam" id="TIGR01251">
    <property type="entry name" value="ribP_PPkin"/>
    <property type="match status" value="1"/>
</dbReference>
<keyword evidence="15" id="KW-1185">Reference proteome</keyword>
<dbReference type="GO" id="GO:0006015">
    <property type="term" value="P:5-phosphoribose 1-diphosphate biosynthetic process"/>
    <property type="evidence" value="ECO:0007669"/>
    <property type="project" value="UniProtKB-UniRule"/>
</dbReference>
<comment type="function">
    <text evidence="10 12">Involved in the biosynthesis of the central metabolite phospho-alpha-D-ribosyl-1-pyrophosphate (PRPP) via the transfer of pyrophosphoryl group from ATP to 1-hydroxyl of ribose-5-phosphate (Rib-5-P).</text>
</comment>
<dbReference type="Pfam" id="PF13793">
    <property type="entry name" value="Pribosyltran_N"/>
    <property type="match status" value="1"/>
</dbReference>
<dbReference type="InterPro" id="IPR029057">
    <property type="entry name" value="PRTase-like"/>
</dbReference>
<dbReference type="Pfam" id="PF14572">
    <property type="entry name" value="Pribosyl_synth"/>
    <property type="match status" value="1"/>
</dbReference>
<evidence type="ECO:0000256" key="6">
    <source>
        <dbReference type="ARBA" id="ARBA00022777"/>
    </source>
</evidence>
<keyword evidence="8 12" id="KW-0460">Magnesium</keyword>
<comment type="subunit">
    <text evidence="12">Homohexamer.</text>
</comment>
<feature type="binding site" evidence="12">
    <location>
        <position position="174"/>
    </location>
    <ligand>
        <name>Mg(2+)</name>
        <dbReference type="ChEBI" id="CHEBI:18420"/>
    </ligand>
</feature>
<keyword evidence="5 12" id="KW-0547">Nucleotide-binding</keyword>
<feature type="binding site" evidence="12">
    <location>
        <begin position="98"/>
        <end position="99"/>
    </location>
    <ligand>
        <name>ATP</name>
        <dbReference type="ChEBI" id="CHEBI:30616"/>
    </ligand>
</feature>
<dbReference type="PANTHER" id="PTHR10210:SF41">
    <property type="entry name" value="RIBOSE-PHOSPHATE PYROPHOSPHOKINASE 1, CHLOROPLASTIC"/>
    <property type="match status" value="1"/>
</dbReference>
<feature type="active site" evidence="12">
    <location>
        <position position="197"/>
    </location>
</feature>
<dbReference type="InterPro" id="IPR000836">
    <property type="entry name" value="PRTase_dom"/>
</dbReference>
<dbReference type="SUPFAM" id="SSF53271">
    <property type="entry name" value="PRTase-like"/>
    <property type="match status" value="1"/>
</dbReference>
<feature type="binding site" evidence="12">
    <location>
        <position position="199"/>
    </location>
    <ligand>
        <name>D-ribose 5-phosphate</name>
        <dbReference type="ChEBI" id="CHEBI:78346"/>
    </ligand>
</feature>
<dbReference type="AlphaFoldDB" id="A0A388T8S7"/>
<dbReference type="Proteomes" id="UP000269352">
    <property type="component" value="Unassembled WGS sequence"/>
</dbReference>
<dbReference type="NCBIfam" id="NF002320">
    <property type="entry name" value="PRK01259.1"/>
    <property type="match status" value="1"/>
</dbReference>
<comment type="subcellular location">
    <subcellularLocation>
        <location evidence="12">Cytoplasm</location>
    </subcellularLocation>
</comment>
<dbReference type="EC" id="2.7.6.1" evidence="12"/>
<comment type="cofactor">
    <cofactor evidence="12">
        <name>Mg(2+)</name>
        <dbReference type="ChEBI" id="CHEBI:18420"/>
    </cofactor>
    <text evidence="12">Binds 2 Mg(2+) ions per subunit.</text>
</comment>
<organism evidence="14 15">
    <name type="scientific">Termititenax aidoneus</name>
    <dbReference type="NCBI Taxonomy" id="2218524"/>
    <lineage>
        <taxon>Bacteria</taxon>
        <taxon>Bacillati</taxon>
        <taxon>Candidatus Margulisiibacteriota</taxon>
        <taxon>Candidatus Termititenacia</taxon>
        <taxon>Candidatus Termititenacales</taxon>
        <taxon>Candidatus Termititenacaceae</taxon>
        <taxon>Candidatus Termititenax</taxon>
    </lineage>
</organism>
<evidence type="ECO:0000313" key="14">
    <source>
        <dbReference type="EMBL" id="GBR72583.1"/>
    </source>
</evidence>
<dbReference type="FunFam" id="3.40.50.2020:FF:000002">
    <property type="entry name" value="Ribose-phosphate pyrophosphokinase"/>
    <property type="match status" value="1"/>
</dbReference>
<comment type="caution">
    <text evidence="12">Lacks conserved residue(s) required for the propagation of feature annotation.</text>
</comment>
<dbReference type="GO" id="GO:0000287">
    <property type="term" value="F:magnesium ion binding"/>
    <property type="evidence" value="ECO:0007669"/>
    <property type="project" value="UniProtKB-UniRule"/>
</dbReference>
<dbReference type="GO" id="GO:0006164">
    <property type="term" value="P:purine nucleotide biosynthetic process"/>
    <property type="evidence" value="ECO:0007669"/>
    <property type="project" value="TreeGrafter"/>
</dbReference>
<evidence type="ECO:0000256" key="1">
    <source>
        <dbReference type="ARBA" id="ARBA00004996"/>
    </source>
</evidence>
<evidence type="ECO:0000256" key="3">
    <source>
        <dbReference type="ARBA" id="ARBA00022723"/>
    </source>
</evidence>
<dbReference type="InterPro" id="IPR000842">
    <property type="entry name" value="PRib_PP_synth_CS"/>
</dbReference>